<dbReference type="InterPro" id="IPR036770">
    <property type="entry name" value="Ankyrin_rpt-contain_sf"/>
</dbReference>
<feature type="repeat" description="ANK" evidence="3">
    <location>
        <begin position="78"/>
        <end position="102"/>
    </location>
</feature>
<proteinExistence type="predicted"/>
<dbReference type="PANTHER" id="PTHR24198">
    <property type="entry name" value="ANKYRIN REPEAT AND PROTEIN KINASE DOMAIN-CONTAINING PROTEIN"/>
    <property type="match status" value="1"/>
</dbReference>
<accession>A0A1V9YDC1</accession>
<keyword evidence="5" id="KW-1185">Reference proteome</keyword>
<dbReference type="AlphaFoldDB" id="A0A1V9YDC1"/>
<dbReference type="OrthoDB" id="194358at2759"/>
<evidence type="ECO:0000256" key="3">
    <source>
        <dbReference type="PROSITE-ProRule" id="PRU00023"/>
    </source>
</evidence>
<reference evidence="4 5" key="1">
    <citation type="journal article" date="2014" name="Genome Biol. Evol.">
        <title>The secreted proteins of Achlya hypogyna and Thraustotheca clavata identify the ancestral oomycete secretome and reveal gene acquisitions by horizontal gene transfer.</title>
        <authorList>
            <person name="Misner I."/>
            <person name="Blouin N."/>
            <person name="Leonard G."/>
            <person name="Richards T.A."/>
            <person name="Lane C.E."/>
        </authorList>
    </citation>
    <scope>NUCLEOTIDE SEQUENCE [LARGE SCALE GENOMIC DNA]</scope>
    <source>
        <strain evidence="4 5">ATCC 48635</strain>
    </source>
</reference>
<dbReference type="SMART" id="SM00248">
    <property type="entry name" value="ANK"/>
    <property type="match status" value="3"/>
</dbReference>
<dbReference type="Pfam" id="PF12796">
    <property type="entry name" value="Ank_2"/>
    <property type="match status" value="1"/>
</dbReference>
<comment type="caution">
    <text evidence="4">The sequence shown here is derived from an EMBL/GenBank/DDBJ whole genome shotgun (WGS) entry which is preliminary data.</text>
</comment>
<dbReference type="Proteomes" id="UP000243579">
    <property type="component" value="Unassembled WGS sequence"/>
</dbReference>
<dbReference type="InterPro" id="IPR002110">
    <property type="entry name" value="Ankyrin_rpt"/>
</dbReference>
<evidence type="ECO:0000313" key="5">
    <source>
        <dbReference type="Proteomes" id="UP000243579"/>
    </source>
</evidence>
<gene>
    <name evidence="4" type="ORF">ACHHYP_20727</name>
</gene>
<keyword evidence="1" id="KW-0677">Repeat</keyword>
<keyword evidence="2 3" id="KW-0040">ANK repeat</keyword>
<sequence>MSIDAPYLRQTLLEAASTSDIDTILETLESGASIDGLIDSVDDESGFTALHHACVHGYLDLTCFLLRHGAMANIHDKFRKSPLHYACHFGHTEVVYILLDSGRVDVDELYRMNEAKLTCLQTAASKGHTAILRLLLLHGDIIDGVNEVLLAPLSCLHS</sequence>
<evidence type="ECO:0000313" key="4">
    <source>
        <dbReference type="EMBL" id="OQR83692.1"/>
    </source>
</evidence>
<name>A0A1V9YDC1_ACHHY</name>
<feature type="repeat" description="ANK" evidence="3">
    <location>
        <begin position="45"/>
        <end position="77"/>
    </location>
</feature>
<evidence type="ECO:0000256" key="1">
    <source>
        <dbReference type="ARBA" id="ARBA00022737"/>
    </source>
</evidence>
<dbReference type="Gene3D" id="1.25.40.20">
    <property type="entry name" value="Ankyrin repeat-containing domain"/>
    <property type="match status" value="2"/>
</dbReference>
<dbReference type="PANTHER" id="PTHR24198:SF165">
    <property type="entry name" value="ANKYRIN REPEAT-CONTAINING PROTEIN-RELATED"/>
    <property type="match status" value="1"/>
</dbReference>
<dbReference type="SUPFAM" id="SSF48403">
    <property type="entry name" value="Ankyrin repeat"/>
    <property type="match status" value="1"/>
</dbReference>
<dbReference type="EMBL" id="JNBR01002111">
    <property type="protein sequence ID" value="OQR83692.1"/>
    <property type="molecule type" value="Genomic_DNA"/>
</dbReference>
<dbReference type="PROSITE" id="PS50088">
    <property type="entry name" value="ANK_REPEAT"/>
    <property type="match status" value="2"/>
</dbReference>
<organism evidence="4 5">
    <name type="scientific">Achlya hypogyna</name>
    <name type="common">Oomycete</name>
    <name type="synonym">Protoachlya hypogyna</name>
    <dbReference type="NCBI Taxonomy" id="1202772"/>
    <lineage>
        <taxon>Eukaryota</taxon>
        <taxon>Sar</taxon>
        <taxon>Stramenopiles</taxon>
        <taxon>Oomycota</taxon>
        <taxon>Saprolegniomycetes</taxon>
        <taxon>Saprolegniales</taxon>
        <taxon>Achlyaceae</taxon>
        <taxon>Achlya</taxon>
    </lineage>
</organism>
<protein>
    <submittedName>
        <fullName evidence="4">Uncharacterized protein</fullName>
    </submittedName>
</protein>
<dbReference type="STRING" id="1202772.A0A1V9YDC1"/>
<evidence type="ECO:0000256" key="2">
    <source>
        <dbReference type="ARBA" id="ARBA00023043"/>
    </source>
</evidence>
<dbReference type="PROSITE" id="PS50297">
    <property type="entry name" value="ANK_REP_REGION"/>
    <property type="match status" value="2"/>
</dbReference>